<dbReference type="WBParaSite" id="MBELARI_LOCUS6022">
    <property type="protein sequence ID" value="MBELARI_LOCUS6022"/>
    <property type="gene ID" value="MBELARI_LOCUS6022"/>
</dbReference>
<feature type="signal peptide" evidence="1">
    <location>
        <begin position="1"/>
        <end position="20"/>
    </location>
</feature>
<name>A0AAF3FJW3_9BILA</name>
<evidence type="ECO:0000256" key="1">
    <source>
        <dbReference type="SAM" id="SignalP"/>
    </source>
</evidence>
<organism evidence="2 3">
    <name type="scientific">Mesorhabditis belari</name>
    <dbReference type="NCBI Taxonomy" id="2138241"/>
    <lineage>
        <taxon>Eukaryota</taxon>
        <taxon>Metazoa</taxon>
        <taxon>Ecdysozoa</taxon>
        <taxon>Nematoda</taxon>
        <taxon>Chromadorea</taxon>
        <taxon>Rhabditida</taxon>
        <taxon>Rhabditina</taxon>
        <taxon>Rhabditomorpha</taxon>
        <taxon>Rhabditoidea</taxon>
        <taxon>Rhabditidae</taxon>
        <taxon>Mesorhabditinae</taxon>
        <taxon>Mesorhabditis</taxon>
    </lineage>
</organism>
<sequence>MNLRILLLSFFGILYDFIEAQYRLRPLNVDNLRSPDSQSWRDFPGRATPYNMIPAYHKRLNSEQINDLFRKTWLG</sequence>
<keyword evidence="2" id="KW-1185">Reference proteome</keyword>
<accession>A0AAF3FJW3</accession>
<reference evidence="3" key="1">
    <citation type="submission" date="2024-02" db="UniProtKB">
        <authorList>
            <consortium name="WormBaseParasite"/>
        </authorList>
    </citation>
    <scope>IDENTIFICATION</scope>
</reference>
<keyword evidence="1" id="KW-0732">Signal</keyword>
<dbReference type="Proteomes" id="UP000887575">
    <property type="component" value="Unassembled WGS sequence"/>
</dbReference>
<evidence type="ECO:0000313" key="3">
    <source>
        <dbReference type="WBParaSite" id="MBELARI_LOCUS6022"/>
    </source>
</evidence>
<feature type="chain" id="PRO_5041963062" evidence="1">
    <location>
        <begin position="21"/>
        <end position="75"/>
    </location>
</feature>
<evidence type="ECO:0000313" key="2">
    <source>
        <dbReference type="Proteomes" id="UP000887575"/>
    </source>
</evidence>
<proteinExistence type="predicted"/>
<protein>
    <submittedName>
        <fullName evidence="3">Seminal fluid protein HACP044</fullName>
    </submittedName>
</protein>
<dbReference type="AlphaFoldDB" id="A0AAF3FJW3"/>